<evidence type="ECO:0000256" key="1">
    <source>
        <dbReference type="SAM" id="MobiDB-lite"/>
    </source>
</evidence>
<evidence type="ECO:0000313" key="2">
    <source>
        <dbReference type="EMBL" id="CAG6498444.1"/>
    </source>
</evidence>
<feature type="region of interest" description="Disordered" evidence="1">
    <location>
        <begin position="1"/>
        <end position="25"/>
    </location>
</feature>
<sequence length="116" mass="12357">MSRSRLRQQLPAQPVPHPPVRLRGPAAERRLGRPVQCVPPQIHLPGRLRPAAGVQAGPASGGHQVLYPGVQRNGVWILLRGGTLHLPAVSGRSGRLSGAVSGPWRAETVQDSKGVR</sequence>
<organism evidence="2">
    <name type="scientific">Culex pipiens</name>
    <name type="common">House mosquito</name>
    <dbReference type="NCBI Taxonomy" id="7175"/>
    <lineage>
        <taxon>Eukaryota</taxon>
        <taxon>Metazoa</taxon>
        <taxon>Ecdysozoa</taxon>
        <taxon>Arthropoda</taxon>
        <taxon>Hexapoda</taxon>
        <taxon>Insecta</taxon>
        <taxon>Pterygota</taxon>
        <taxon>Neoptera</taxon>
        <taxon>Endopterygota</taxon>
        <taxon>Diptera</taxon>
        <taxon>Nematocera</taxon>
        <taxon>Culicoidea</taxon>
        <taxon>Culicidae</taxon>
        <taxon>Culicinae</taxon>
        <taxon>Culicini</taxon>
        <taxon>Culex</taxon>
        <taxon>Culex</taxon>
    </lineage>
</organism>
<reference evidence="2" key="1">
    <citation type="submission" date="2021-05" db="EMBL/GenBank/DDBJ databases">
        <authorList>
            <person name="Alioto T."/>
            <person name="Alioto T."/>
            <person name="Gomez Garrido J."/>
        </authorList>
    </citation>
    <scope>NUCLEOTIDE SEQUENCE</scope>
</reference>
<dbReference type="EMBL" id="HBUE01345090">
    <property type="protein sequence ID" value="CAG6600230.1"/>
    <property type="molecule type" value="Transcribed_RNA"/>
</dbReference>
<proteinExistence type="predicted"/>
<dbReference type="EMBL" id="HBUE01238130">
    <property type="protein sequence ID" value="CAG6548020.1"/>
    <property type="molecule type" value="Transcribed_RNA"/>
</dbReference>
<protein>
    <submittedName>
        <fullName evidence="2">(northern house mosquito) hypothetical protein</fullName>
    </submittedName>
</protein>
<dbReference type="EMBL" id="HBUE01135484">
    <property type="protein sequence ID" value="CAG6498447.1"/>
    <property type="molecule type" value="Transcribed_RNA"/>
</dbReference>
<dbReference type="AlphaFoldDB" id="A0A8D8CQ93"/>
<feature type="region of interest" description="Disordered" evidence="1">
    <location>
        <begin position="89"/>
        <end position="116"/>
    </location>
</feature>
<name>A0A8D8CQ93_CULPI</name>
<dbReference type="EMBL" id="HBUE01135482">
    <property type="protein sequence ID" value="CAG6498444.1"/>
    <property type="molecule type" value="Transcribed_RNA"/>
</dbReference>
<accession>A0A8D8CQ93</accession>